<sequence length="83" mass="9377">MAVPLKDQKRENRGGKGVFGRFKGLFMALDHKGIRQKIEAITTKNTQYLGDKKIKKPDIVFLIFICYNGIQLPTCGGKGKRHD</sequence>
<accession>A0A9D1D4K8</accession>
<dbReference type="AlphaFoldDB" id="A0A9D1D4K8"/>
<comment type="caution">
    <text evidence="1">The sequence shown here is derived from an EMBL/GenBank/DDBJ whole genome shotgun (WGS) entry which is preliminary data.</text>
</comment>
<dbReference type="Proteomes" id="UP000824250">
    <property type="component" value="Unassembled WGS sequence"/>
</dbReference>
<dbReference type="EMBL" id="DVGC01000015">
    <property type="protein sequence ID" value="HIR04935.1"/>
    <property type="molecule type" value="Genomic_DNA"/>
</dbReference>
<reference evidence="1" key="1">
    <citation type="submission" date="2020-10" db="EMBL/GenBank/DDBJ databases">
        <authorList>
            <person name="Gilroy R."/>
        </authorList>
    </citation>
    <scope>NUCLEOTIDE SEQUENCE</scope>
    <source>
        <strain evidence="1">CHK180-2868</strain>
    </source>
</reference>
<reference evidence="1" key="2">
    <citation type="journal article" date="2021" name="PeerJ">
        <title>Extensive microbial diversity within the chicken gut microbiome revealed by metagenomics and culture.</title>
        <authorList>
            <person name="Gilroy R."/>
            <person name="Ravi A."/>
            <person name="Getino M."/>
            <person name="Pursley I."/>
            <person name="Horton D.L."/>
            <person name="Alikhan N.F."/>
            <person name="Baker D."/>
            <person name="Gharbi K."/>
            <person name="Hall N."/>
            <person name="Watson M."/>
            <person name="Adriaenssens E.M."/>
            <person name="Foster-Nyarko E."/>
            <person name="Jarju S."/>
            <person name="Secka A."/>
            <person name="Antonio M."/>
            <person name="Oren A."/>
            <person name="Chaudhuri R.R."/>
            <person name="La Ragione R."/>
            <person name="Hildebrand F."/>
            <person name="Pallen M.J."/>
        </authorList>
    </citation>
    <scope>NUCLEOTIDE SEQUENCE</scope>
    <source>
        <strain evidence="1">CHK180-2868</strain>
    </source>
</reference>
<name>A0A9D1D4K8_9FIRM</name>
<evidence type="ECO:0000313" key="1">
    <source>
        <dbReference type="EMBL" id="HIR04935.1"/>
    </source>
</evidence>
<organism evidence="1 2">
    <name type="scientific">Candidatus Copromonas faecavium</name>
    <name type="common">nom. illeg.</name>
    <dbReference type="NCBI Taxonomy" id="2840740"/>
    <lineage>
        <taxon>Bacteria</taxon>
        <taxon>Bacillati</taxon>
        <taxon>Bacillota</taxon>
        <taxon>Clostridia</taxon>
        <taxon>Lachnospirales</taxon>
        <taxon>Lachnospiraceae</taxon>
        <taxon>Candidatus Copromonas (nom. illeg.)</taxon>
    </lineage>
</organism>
<gene>
    <name evidence="1" type="ORF">IAB28_03090</name>
</gene>
<proteinExistence type="predicted"/>
<evidence type="ECO:0000313" key="2">
    <source>
        <dbReference type="Proteomes" id="UP000824250"/>
    </source>
</evidence>
<protein>
    <submittedName>
        <fullName evidence="1">Uncharacterized protein</fullName>
    </submittedName>
</protein>